<dbReference type="SFLD" id="SFLDS00003">
    <property type="entry name" value="Haloacid_Dehalogenase"/>
    <property type="match status" value="1"/>
</dbReference>
<dbReference type="EMBL" id="VRLW01000001">
    <property type="protein sequence ID" value="KAA1262387.1"/>
    <property type="molecule type" value="Genomic_DNA"/>
</dbReference>
<reference evidence="2 3" key="1">
    <citation type="submission" date="2019-08" db="EMBL/GenBank/DDBJ databases">
        <title>Deep-cultivation of Planctomycetes and their phenomic and genomic characterization uncovers novel biology.</title>
        <authorList>
            <person name="Wiegand S."/>
            <person name="Jogler M."/>
            <person name="Boedeker C."/>
            <person name="Pinto D."/>
            <person name="Vollmers J."/>
            <person name="Rivas-Marin E."/>
            <person name="Kohn T."/>
            <person name="Peeters S.H."/>
            <person name="Heuer A."/>
            <person name="Rast P."/>
            <person name="Oberbeckmann S."/>
            <person name="Bunk B."/>
            <person name="Jeske O."/>
            <person name="Meyerdierks A."/>
            <person name="Storesund J.E."/>
            <person name="Kallscheuer N."/>
            <person name="Luecker S."/>
            <person name="Lage O.M."/>
            <person name="Pohl T."/>
            <person name="Merkel B.J."/>
            <person name="Hornburger P."/>
            <person name="Mueller R.-W."/>
            <person name="Bruemmer F."/>
            <person name="Labrenz M."/>
            <person name="Spormann A.M."/>
            <person name="Op Den Camp H."/>
            <person name="Overmann J."/>
            <person name="Amann R."/>
            <person name="Jetten M.S.M."/>
            <person name="Mascher T."/>
            <person name="Medema M.H."/>
            <person name="Devos D.P."/>
            <person name="Kaster A.-K."/>
            <person name="Ovreas L."/>
            <person name="Rohde M."/>
            <person name="Galperin M.Y."/>
            <person name="Jogler C."/>
        </authorList>
    </citation>
    <scope>NUCLEOTIDE SEQUENCE [LARGE SCALE GENOMIC DNA]</scope>
    <source>
        <strain evidence="2 3">LF1</strain>
    </source>
</reference>
<dbReference type="GO" id="GO:0005829">
    <property type="term" value="C:cytosol"/>
    <property type="evidence" value="ECO:0007669"/>
    <property type="project" value="TreeGrafter"/>
</dbReference>
<gene>
    <name evidence="2" type="primary">mfppA</name>
    <name evidence="2" type="ORF">LF1_49510</name>
</gene>
<dbReference type="GO" id="GO:0016791">
    <property type="term" value="F:phosphatase activity"/>
    <property type="evidence" value="ECO:0007669"/>
    <property type="project" value="TreeGrafter"/>
</dbReference>
<dbReference type="OrthoDB" id="9781413at2"/>
<dbReference type="Gene3D" id="3.40.50.1000">
    <property type="entry name" value="HAD superfamily/HAD-like"/>
    <property type="match status" value="1"/>
</dbReference>
<name>A0A5B1CMH8_9BACT</name>
<dbReference type="Gene3D" id="3.90.1070.10">
    <property type="match status" value="1"/>
</dbReference>
<dbReference type="RefSeq" id="WP_068267093.1">
    <property type="nucleotide sequence ID" value="NZ_LWSK01000157.1"/>
</dbReference>
<evidence type="ECO:0000313" key="3">
    <source>
        <dbReference type="Proteomes" id="UP000322699"/>
    </source>
</evidence>
<dbReference type="SUPFAM" id="SSF56784">
    <property type="entry name" value="HAD-like"/>
    <property type="match status" value="1"/>
</dbReference>
<feature type="domain" description="Sucrose phosphatase-like" evidence="1">
    <location>
        <begin position="6"/>
        <end position="264"/>
    </location>
</feature>
<dbReference type="InterPro" id="IPR006380">
    <property type="entry name" value="SPP-like_dom"/>
</dbReference>
<dbReference type="EC" id="3.1.3.79" evidence="2"/>
<evidence type="ECO:0000259" key="1">
    <source>
        <dbReference type="Pfam" id="PF05116"/>
    </source>
</evidence>
<comment type="caution">
    <text evidence="2">The sequence shown here is derived from an EMBL/GenBank/DDBJ whole genome shotgun (WGS) entry which is preliminary data.</text>
</comment>
<dbReference type="InterPro" id="IPR023214">
    <property type="entry name" value="HAD_sf"/>
</dbReference>
<proteinExistence type="predicted"/>
<dbReference type="GO" id="GO:0000287">
    <property type="term" value="F:magnesium ion binding"/>
    <property type="evidence" value="ECO:0007669"/>
    <property type="project" value="TreeGrafter"/>
</dbReference>
<sequence>MSDTPAVLATDLDGTFIPLSGNQDNRRDLNLLVDELRRRDMDLVFVTGRHLSSIVAVMESESLPTPNWIISNVGTSISRVESRDRIVPSSGYADHLSQIISAYPIEQLRQEFLAFEDLTAQEAEKQSQFKLSFYCDADSIDELSQQIQDHLNQHASPYRLIASVDPFNGDGLVDLLPAGVSKAYAIDWWCQNLRLNPNEVIFAGDSGNDFAALTAGYRSILVGNASRDLASRVQESHASNDWHDRLCLPTEQATSGVLTGLLYYCNNQD</sequence>
<organism evidence="2 3">
    <name type="scientific">Rubripirellula obstinata</name>
    <dbReference type="NCBI Taxonomy" id="406547"/>
    <lineage>
        <taxon>Bacteria</taxon>
        <taxon>Pseudomonadati</taxon>
        <taxon>Planctomycetota</taxon>
        <taxon>Planctomycetia</taxon>
        <taxon>Pirellulales</taxon>
        <taxon>Pirellulaceae</taxon>
        <taxon>Rubripirellula</taxon>
    </lineage>
</organism>
<dbReference type="AlphaFoldDB" id="A0A5B1CMH8"/>
<protein>
    <submittedName>
        <fullName evidence="2">Mannosylfructose-phosphate phosphatase</fullName>
        <ecNumber evidence="2">3.1.3.79</ecNumber>
    </submittedName>
</protein>
<dbReference type="SFLD" id="SFLDG01141">
    <property type="entry name" value="C2.B.1:_Sucrose_Phosphatase_Li"/>
    <property type="match status" value="1"/>
</dbReference>
<keyword evidence="2" id="KW-0378">Hydrolase</keyword>
<dbReference type="InterPro" id="IPR006379">
    <property type="entry name" value="HAD-SF_hydro_IIB"/>
</dbReference>
<dbReference type="NCBIfam" id="TIGR01484">
    <property type="entry name" value="HAD-SF-IIB"/>
    <property type="match status" value="1"/>
</dbReference>
<accession>A0A5B1CMH8</accession>
<dbReference type="PANTHER" id="PTHR10000:SF8">
    <property type="entry name" value="HAD SUPERFAMILY HYDROLASE-LIKE, TYPE 3"/>
    <property type="match status" value="1"/>
</dbReference>
<dbReference type="InterPro" id="IPR036412">
    <property type="entry name" value="HAD-like_sf"/>
</dbReference>
<dbReference type="SFLD" id="SFLDG01140">
    <property type="entry name" value="C2.B:_Phosphomannomutase_and_P"/>
    <property type="match status" value="1"/>
</dbReference>
<dbReference type="Proteomes" id="UP000322699">
    <property type="component" value="Unassembled WGS sequence"/>
</dbReference>
<dbReference type="PANTHER" id="PTHR10000">
    <property type="entry name" value="PHOSPHOSERINE PHOSPHATASE"/>
    <property type="match status" value="1"/>
</dbReference>
<keyword evidence="3" id="KW-1185">Reference proteome</keyword>
<evidence type="ECO:0000313" key="2">
    <source>
        <dbReference type="EMBL" id="KAA1262387.1"/>
    </source>
</evidence>
<dbReference type="Pfam" id="PF05116">
    <property type="entry name" value="S6PP"/>
    <property type="match status" value="1"/>
</dbReference>